<evidence type="ECO:0000256" key="8">
    <source>
        <dbReference type="ARBA" id="ARBA00022670"/>
    </source>
</evidence>
<dbReference type="InterPro" id="IPR007484">
    <property type="entry name" value="Peptidase_M28"/>
</dbReference>
<evidence type="ECO:0000256" key="2">
    <source>
        <dbReference type="ARBA" id="ARBA00004371"/>
    </source>
</evidence>
<keyword evidence="16" id="KW-0865">Zymogen</keyword>
<evidence type="ECO:0000256" key="10">
    <source>
        <dbReference type="ARBA" id="ARBA00022729"/>
    </source>
</evidence>
<dbReference type="OMA" id="IVFYNRP"/>
<reference evidence="21 22" key="1">
    <citation type="submission" date="2020-07" db="EMBL/GenBank/DDBJ databases">
        <title>Genomic characterization of Flavobacterium psychrophilum strains.</title>
        <authorList>
            <person name="Castillo D."/>
            <person name="Jorgensen J."/>
            <person name="Middelboe M."/>
        </authorList>
    </citation>
    <scope>NUCLEOTIDE SEQUENCE [LARGE SCALE GENOMIC DNA]</scope>
    <source>
        <strain evidence="21 22">FPS-R7</strain>
    </source>
</reference>
<dbReference type="GeneID" id="66552843"/>
<keyword evidence="10" id="KW-0732">Signal</keyword>
<dbReference type="KEGG" id="fpw:IA04_02290"/>
<dbReference type="GO" id="GO:0046872">
    <property type="term" value="F:metal ion binding"/>
    <property type="evidence" value="ECO:0007669"/>
    <property type="project" value="UniProtKB-KW"/>
</dbReference>
<evidence type="ECO:0000256" key="12">
    <source>
        <dbReference type="ARBA" id="ARBA00022824"/>
    </source>
</evidence>
<dbReference type="PANTHER" id="PTHR12053">
    <property type="entry name" value="PROTEASE FAMILY M28 PLASMA GLUTAMATE CARBOXYPEPTIDASE-RELATED"/>
    <property type="match status" value="1"/>
</dbReference>
<dbReference type="GO" id="GO:0070573">
    <property type="term" value="F:metallodipeptidase activity"/>
    <property type="evidence" value="ECO:0007669"/>
    <property type="project" value="InterPro"/>
</dbReference>
<evidence type="ECO:0000256" key="6">
    <source>
        <dbReference type="ARBA" id="ARBA00022525"/>
    </source>
</evidence>
<evidence type="ECO:0000256" key="19">
    <source>
        <dbReference type="ARBA" id="ARBA00025833"/>
    </source>
</evidence>
<evidence type="ECO:0000256" key="18">
    <source>
        <dbReference type="ARBA" id="ARBA00023228"/>
    </source>
</evidence>
<sequence length="457" mass="50774">MKKLSFLLLFTSLFGFAQNSDQNQLKEIYKSALTNSKCYAWLDDLSNKIGHRLSGSAGAQKAVEYTKSQMEALGGFDKVYLQEVMVPKWVRGEKETAYILDHKSKVKVPVCALGGSVATSKKGITAQVIEVHAIKELETLGIDKIKGKIVFYNRPMDNTQIESMNAYGAAGDQRWSGAKEASKYGAVATIVRSLNLRLDDFPHTGSQSYDDIPKTQYIPTAAISTNGAELLSKTLKENSKLKFYLKQSCQQMEEVLSYNVIGEIKGTEHPENIIVVGGHLDSWDLADGSHDDGAGCVQSIEVANIFKNIKYKPKNTIRVVLFMNEENGGRGGKKYQELAQINNENHIFALESDLGGFSPRGFSLETDDANFARISNWKSLFEPYLIHSFTKGHSGSDIEPITGTKIIKAGLYPDTQRYFDYHHAANDKFDAINKRELELGAATMTSLIYLIDKYGIE</sequence>
<dbReference type="SUPFAM" id="SSF53187">
    <property type="entry name" value="Zn-dependent exopeptidases"/>
    <property type="match status" value="1"/>
</dbReference>
<dbReference type="GO" id="GO:0005764">
    <property type="term" value="C:lysosome"/>
    <property type="evidence" value="ECO:0007669"/>
    <property type="project" value="UniProtKB-SubCell"/>
</dbReference>
<organism evidence="21 22">
    <name type="scientific">Flavobacterium psychrophilum</name>
    <dbReference type="NCBI Taxonomy" id="96345"/>
    <lineage>
        <taxon>Bacteria</taxon>
        <taxon>Pseudomonadati</taxon>
        <taxon>Bacteroidota</taxon>
        <taxon>Flavobacteriia</taxon>
        <taxon>Flavobacteriales</taxon>
        <taxon>Flavobacteriaceae</taxon>
        <taxon>Flavobacterium</taxon>
    </lineage>
</organism>
<evidence type="ECO:0000313" key="21">
    <source>
        <dbReference type="EMBL" id="QRE03420.1"/>
    </source>
</evidence>
<evidence type="ECO:0000256" key="16">
    <source>
        <dbReference type="ARBA" id="ARBA00023145"/>
    </source>
</evidence>
<dbReference type="Pfam" id="PF04389">
    <property type="entry name" value="Peptidase_M28"/>
    <property type="match status" value="1"/>
</dbReference>
<comment type="subcellular location">
    <subcellularLocation>
        <location evidence="1">Endoplasmic reticulum</location>
    </subcellularLocation>
    <subcellularLocation>
        <location evidence="3">Golgi apparatus</location>
    </subcellularLocation>
    <subcellularLocation>
        <location evidence="2">Lysosome</location>
    </subcellularLocation>
    <subcellularLocation>
        <location evidence="4">Secreted</location>
    </subcellularLocation>
</comment>
<dbReference type="AlphaFoldDB" id="A0A076NXK9"/>
<accession>A0A076NXK9</accession>
<comment type="subunit">
    <text evidence="19">Homodimer. The monomeric form is inactive while the homodimer is active.</text>
</comment>
<dbReference type="KEGG" id="fpv:IA03_02380"/>
<keyword evidence="18" id="KW-0458">Lysosome</keyword>
<dbReference type="GO" id="GO:0006508">
    <property type="term" value="P:proteolysis"/>
    <property type="evidence" value="ECO:0007669"/>
    <property type="project" value="UniProtKB-KW"/>
</dbReference>
<protein>
    <recommendedName>
        <fullName evidence="5">Carboxypeptidase Q</fullName>
    </recommendedName>
    <alternativeName>
        <fullName evidence="20">Plasma glutamate carboxypeptidase</fullName>
    </alternativeName>
</protein>
<dbReference type="GO" id="GO:0005576">
    <property type="term" value="C:extracellular region"/>
    <property type="evidence" value="ECO:0007669"/>
    <property type="project" value="UniProtKB-SubCell"/>
</dbReference>
<evidence type="ECO:0000256" key="14">
    <source>
        <dbReference type="ARBA" id="ARBA00023034"/>
    </source>
</evidence>
<evidence type="ECO:0000256" key="13">
    <source>
        <dbReference type="ARBA" id="ARBA00022833"/>
    </source>
</evidence>
<evidence type="ECO:0000256" key="4">
    <source>
        <dbReference type="ARBA" id="ARBA00004613"/>
    </source>
</evidence>
<gene>
    <name evidence="21" type="ORF">H0H26_11045</name>
</gene>
<keyword evidence="7" id="KW-0121">Carboxypeptidase</keyword>
<dbReference type="GO" id="GO:0004180">
    <property type="term" value="F:carboxypeptidase activity"/>
    <property type="evidence" value="ECO:0007669"/>
    <property type="project" value="UniProtKB-KW"/>
</dbReference>
<dbReference type="Proteomes" id="UP000596329">
    <property type="component" value="Chromosome"/>
</dbReference>
<keyword evidence="15" id="KW-0482">Metalloprotease</keyword>
<dbReference type="PANTHER" id="PTHR12053:SF3">
    <property type="entry name" value="CARBOXYPEPTIDASE Q"/>
    <property type="match status" value="1"/>
</dbReference>
<evidence type="ECO:0000256" key="5">
    <source>
        <dbReference type="ARBA" id="ARBA00014116"/>
    </source>
</evidence>
<keyword evidence="8" id="KW-0645">Protease</keyword>
<keyword evidence="9" id="KW-0479">Metal-binding</keyword>
<evidence type="ECO:0000256" key="1">
    <source>
        <dbReference type="ARBA" id="ARBA00004240"/>
    </source>
</evidence>
<proteinExistence type="predicted"/>
<dbReference type="KEGG" id="fpk:IA06_02330"/>
<keyword evidence="17" id="KW-0325">Glycoprotein</keyword>
<dbReference type="Gene3D" id="3.40.630.10">
    <property type="entry name" value="Zn peptidases"/>
    <property type="match status" value="1"/>
</dbReference>
<evidence type="ECO:0000256" key="20">
    <source>
        <dbReference type="ARBA" id="ARBA00033328"/>
    </source>
</evidence>
<evidence type="ECO:0000313" key="22">
    <source>
        <dbReference type="Proteomes" id="UP000596329"/>
    </source>
</evidence>
<keyword evidence="14" id="KW-0333">Golgi apparatus</keyword>
<evidence type="ECO:0000256" key="9">
    <source>
        <dbReference type="ARBA" id="ARBA00022723"/>
    </source>
</evidence>
<evidence type="ECO:0000256" key="15">
    <source>
        <dbReference type="ARBA" id="ARBA00023049"/>
    </source>
</evidence>
<dbReference type="InterPro" id="IPR039866">
    <property type="entry name" value="CPQ"/>
</dbReference>
<dbReference type="RefSeq" id="WP_011962644.1">
    <property type="nucleotide sequence ID" value="NZ_BJSX01000084.1"/>
</dbReference>
<dbReference type="KEGG" id="fpc:FPSM_01863"/>
<keyword evidence="6" id="KW-0964">Secreted</keyword>
<evidence type="ECO:0000256" key="7">
    <source>
        <dbReference type="ARBA" id="ARBA00022645"/>
    </source>
</evidence>
<keyword evidence="11" id="KW-0378">Hydrolase</keyword>
<name>A0A076NXK9_FLAPS</name>
<dbReference type="EMBL" id="CP059075">
    <property type="protein sequence ID" value="QRE03420.1"/>
    <property type="molecule type" value="Genomic_DNA"/>
</dbReference>
<evidence type="ECO:0000256" key="3">
    <source>
        <dbReference type="ARBA" id="ARBA00004555"/>
    </source>
</evidence>
<dbReference type="Gene3D" id="3.50.30.30">
    <property type="match status" value="1"/>
</dbReference>
<keyword evidence="12" id="KW-0256">Endoplasmic reticulum</keyword>
<evidence type="ECO:0000256" key="17">
    <source>
        <dbReference type="ARBA" id="ARBA00023180"/>
    </source>
</evidence>
<keyword evidence="13" id="KW-0862">Zinc</keyword>
<dbReference type="KEGG" id="fpq:IB65_02300"/>
<evidence type="ECO:0000256" key="11">
    <source>
        <dbReference type="ARBA" id="ARBA00022801"/>
    </source>
</evidence>